<protein>
    <submittedName>
        <fullName evidence="3">DivIVA domain-containing protein</fullName>
    </submittedName>
</protein>
<sequence>MKSFTTVRRGLDPAEVEQYIRELEATLSKKDQQLADYQKKENAITKAVVDAQLTAATVIKTANDEAEKLKQDAAAELEDVKQKATALRQKLIAFQQDYNRILQQYLVAVRCTDMVEIFDHLDALLAKLGTDKEELPPLPGVPEEPAVELTDLGMEG</sequence>
<name>A0A926DQT0_9FIRM</name>
<evidence type="ECO:0000256" key="2">
    <source>
        <dbReference type="SAM" id="MobiDB-lite"/>
    </source>
</evidence>
<keyword evidence="4" id="KW-1185">Reference proteome</keyword>
<evidence type="ECO:0000313" key="3">
    <source>
        <dbReference type="EMBL" id="MBC8543503.1"/>
    </source>
</evidence>
<evidence type="ECO:0000313" key="4">
    <source>
        <dbReference type="Proteomes" id="UP000657006"/>
    </source>
</evidence>
<comment type="caution">
    <text evidence="3">The sequence shown here is derived from an EMBL/GenBank/DDBJ whole genome shotgun (WGS) entry which is preliminary data.</text>
</comment>
<keyword evidence="1" id="KW-0175">Coiled coil</keyword>
<reference evidence="3" key="1">
    <citation type="submission" date="2020-08" db="EMBL/GenBank/DDBJ databases">
        <title>Genome public.</title>
        <authorList>
            <person name="Liu C."/>
            <person name="Sun Q."/>
        </authorList>
    </citation>
    <scope>NUCLEOTIDE SEQUENCE</scope>
    <source>
        <strain evidence="3">NSJ-32</strain>
    </source>
</reference>
<dbReference type="EMBL" id="JACRSQ010000010">
    <property type="protein sequence ID" value="MBC8543503.1"/>
    <property type="molecule type" value="Genomic_DNA"/>
</dbReference>
<dbReference type="Proteomes" id="UP000657006">
    <property type="component" value="Unassembled WGS sequence"/>
</dbReference>
<accession>A0A926DQT0</accession>
<evidence type="ECO:0000256" key="1">
    <source>
        <dbReference type="SAM" id="Coils"/>
    </source>
</evidence>
<feature type="region of interest" description="Disordered" evidence="2">
    <location>
        <begin position="133"/>
        <end position="156"/>
    </location>
</feature>
<feature type="coiled-coil region" evidence="1">
    <location>
        <begin position="20"/>
        <end position="97"/>
    </location>
</feature>
<dbReference type="AlphaFoldDB" id="A0A926DQT0"/>
<gene>
    <name evidence="3" type="ORF">H8730_08100</name>
</gene>
<proteinExistence type="predicted"/>
<organism evidence="3 4">
    <name type="scientific">Bianquea renquensis</name>
    <dbReference type="NCBI Taxonomy" id="2763661"/>
    <lineage>
        <taxon>Bacteria</taxon>
        <taxon>Bacillati</taxon>
        <taxon>Bacillota</taxon>
        <taxon>Clostridia</taxon>
        <taxon>Eubacteriales</taxon>
        <taxon>Bianqueaceae</taxon>
        <taxon>Bianquea</taxon>
    </lineage>
</organism>
<dbReference type="RefSeq" id="WP_177720039.1">
    <property type="nucleotide sequence ID" value="NZ_JACRSQ010000010.1"/>
</dbReference>